<organism evidence="2 3">
    <name type="scientific">Cylindrotheca closterium</name>
    <dbReference type="NCBI Taxonomy" id="2856"/>
    <lineage>
        <taxon>Eukaryota</taxon>
        <taxon>Sar</taxon>
        <taxon>Stramenopiles</taxon>
        <taxon>Ochrophyta</taxon>
        <taxon>Bacillariophyta</taxon>
        <taxon>Bacillariophyceae</taxon>
        <taxon>Bacillariophycidae</taxon>
        <taxon>Bacillariales</taxon>
        <taxon>Bacillariaceae</taxon>
        <taxon>Cylindrotheca</taxon>
    </lineage>
</organism>
<evidence type="ECO:0000313" key="2">
    <source>
        <dbReference type="EMBL" id="CAJ1932013.1"/>
    </source>
</evidence>
<name>A0AAD2FCU2_9STRA</name>
<keyword evidence="3" id="KW-1185">Reference proteome</keyword>
<dbReference type="EMBL" id="CAKOGP040000199">
    <property type="protein sequence ID" value="CAJ1932013.1"/>
    <property type="molecule type" value="Genomic_DNA"/>
</dbReference>
<evidence type="ECO:0000256" key="1">
    <source>
        <dbReference type="SAM" id="MobiDB-lite"/>
    </source>
</evidence>
<accession>A0AAD2FCU2</accession>
<sequence>MVSLETHQAISENNPSSRSEMASLNKTYQINRTEEKWSMSRLSIKPSLKRIDPEEKKWCPSRREMASLQTYQGISENNPSSRSEMALLNNRHLITTDLSSHRWGKSIKQKRNGVALAEHQHISTKNEQSSVANNGSSYFAFERLSNVSCSLVIFCF</sequence>
<feature type="region of interest" description="Disordered" evidence="1">
    <location>
        <begin position="1"/>
        <end position="24"/>
    </location>
</feature>
<proteinExistence type="predicted"/>
<gene>
    <name evidence="2" type="ORF">CYCCA115_LOCUS2649</name>
</gene>
<comment type="caution">
    <text evidence="2">The sequence shown here is derived from an EMBL/GenBank/DDBJ whole genome shotgun (WGS) entry which is preliminary data.</text>
</comment>
<evidence type="ECO:0000313" key="3">
    <source>
        <dbReference type="Proteomes" id="UP001295423"/>
    </source>
</evidence>
<dbReference type="Proteomes" id="UP001295423">
    <property type="component" value="Unassembled WGS sequence"/>
</dbReference>
<dbReference type="AlphaFoldDB" id="A0AAD2FCU2"/>
<protein>
    <submittedName>
        <fullName evidence="2">Uncharacterized protein</fullName>
    </submittedName>
</protein>
<reference evidence="2" key="1">
    <citation type="submission" date="2023-08" db="EMBL/GenBank/DDBJ databases">
        <authorList>
            <person name="Audoor S."/>
            <person name="Bilcke G."/>
        </authorList>
    </citation>
    <scope>NUCLEOTIDE SEQUENCE</scope>
</reference>